<gene>
    <name evidence="1" type="ORF">PR048_017656</name>
</gene>
<keyword evidence="2" id="KW-1185">Reference proteome</keyword>
<evidence type="ECO:0008006" key="3">
    <source>
        <dbReference type="Google" id="ProtNLM"/>
    </source>
</evidence>
<organism evidence="1 2">
    <name type="scientific">Dryococelus australis</name>
    <dbReference type="NCBI Taxonomy" id="614101"/>
    <lineage>
        <taxon>Eukaryota</taxon>
        <taxon>Metazoa</taxon>
        <taxon>Ecdysozoa</taxon>
        <taxon>Arthropoda</taxon>
        <taxon>Hexapoda</taxon>
        <taxon>Insecta</taxon>
        <taxon>Pterygota</taxon>
        <taxon>Neoptera</taxon>
        <taxon>Polyneoptera</taxon>
        <taxon>Phasmatodea</taxon>
        <taxon>Verophasmatodea</taxon>
        <taxon>Anareolatae</taxon>
        <taxon>Phasmatidae</taxon>
        <taxon>Eurycanthinae</taxon>
        <taxon>Dryococelus</taxon>
    </lineage>
</organism>
<evidence type="ECO:0000313" key="1">
    <source>
        <dbReference type="EMBL" id="KAJ8881183.1"/>
    </source>
</evidence>
<dbReference type="EMBL" id="JARBHB010000006">
    <property type="protein sequence ID" value="KAJ8881183.1"/>
    <property type="molecule type" value="Genomic_DNA"/>
</dbReference>
<evidence type="ECO:0000313" key="2">
    <source>
        <dbReference type="Proteomes" id="UP001159363"/>
    </source>
</evidence>
<reference evidence="1 2" key="1">
    <citation type="submission" date="2023-02" db="EMBL/GenBank/DDBJ databases">
        <title>LHISI_Scaffold_Assembly.</title>
        <authorList>
            <person name="Stuart O.P."/>
            <person name="Cleave R."/>
            <person name="Magrath M.J.L."/>
            <person name="Mikheyev A.S."/>
        </authorList>
    </citation>
    <scope>NUCLEOTIDE SEQUENCE [LARGE SCALE GENOMIC DNA]</scope>
    <source>
        <strain evidence="1">Daus_M_001</strain>
        <tissue evidence="1">Leg muscle</tissue>
    </source>
</reference>
<accession>A0ABQ9HAQ3</accession>
<proteinExistence type="predicted"/>
<comment type="caution">
    <text evidence="1">The sequence shown here is derived from an EMBL/GenBank/DDBJ whole genome shotgun (WGS) entry which is preliminary data.</text>
</comment>
<protein>
    <recommendedName>
        <fullName evidence="3">Peptidase aspartic putative domain-containing protein</fullName>
    </recommendedName>
</protein>
<name>A0ABQ9HAQ3_9NEOP</name>
<sequence length="223" mass="25594">MEERYCRLQGYLDHKIKETIANESKHQDITVSCTTQGSYCSWKDTRMSHVLLATAKVTVKDRLDKLYVCRAFLDSCYQSNFITENMVKHLQLEQKRNQVHIKGINNAVSAITHSNNIEFISMQTFHKGKLTSIDLPQVTSQMPVWQFPADVKLTDKFHSPSDIYLVIGAGVLFELIEVEKYQYEGFPHLHNTKLGYILSGGIHSSYINQAIHISLRQINCKTN</sequence>
<dbReference type="Proteomes" id="UP001159363">
    <property type="component" value="Chromosome 5"/>
</dbReference>